<name>A0A165JEG1_XYLHT</name>
<feature type="domain" description="Ribosome recycling factor" evidence="5">
    <location>
        <begin position="119"/>
        <end position="285"/>
    </location>
</feature>
<dbReference type="OMA" id="NVICGEE"/>
<evidence type="ECO:0000313" key="7">
    <source>
        <dbReference type="Proteomes" id="UP000076632"/>
    </source>
</evidence>
<gene>
    <name evidence="6" type="ORF">L228DRAFT_257620</name>
</gene>
<dbReference type="InParanoid" id="A0A165JEG1"/>
<evidence type="ECO:0000256" key="3">
    <source>
        <dbReference type="ARBA" id="ARBA00024909"/>
    </source>
</evidence>
<comment type="function">
    <text evidence="3">Necessary for protein synthesis in mitochondria. Functions as a ribosome recycling factor in mitochondria.</text>
</comment>
<accession>A0A165JEG1</accession>
<dbReference type="SUPFAM" id="SSF55194">
    <property type="entry name" value="Ribosome recycling factor, RRF"/>
    <property type="match status" value="1"/>
</dbReference>
<dbReference type="STRING" id="1328760.A0A165JEG1"/>
<keyword evidence="7" id="KW-1185">Reference proteome</keyword>
<dbReference type="InterPro" id="IPR002661">
    <property type="entry name" value="Ribosome_recyc_fac"/>
</dbReference>
<feature type="region of interest" description="Disordered" evidence="4">
    <location>
        <begin position="69"/>
        <end position="105"/>
    </location>
</feature>
<feature type="compositionally biased region" description="Low complexity" evidence="4">
    <location>
        <begin position="90"/>
        <end position="100"/>
    </location>
</feature>
<dbReference type="GO" id="GO:0006412">
    <property type="term" value="P:translation"/>
    <property type="evidence" value="ECO:0007669"/>
    <property type="project" value="UniProtKB-KW"/>
</dbReference>
<dbReference type="GeneID" id="28899141"/>
<dbReference type="OrthoDB" id="407355at2759"/>
<dbReference type="Proteomes" id="UP000076632">
    <property type="component" value="Unassembled WGS sequence"/>
</dbReference>
<dbReference type="Gene3D" id="3.30.1360.40">
    <property type="match status" value="1"/>
</dbReference>
<protein>
    <submittedName>
        <fullName evidence="6">Ribosome recycling factor</fullName>
    </submittedName>
</protein>
<dbReference type="InterPro" id="IPR036191">
    <property type="entry name" value="RRF_sf"/>
</dbReference>
<proteinExistence type="inferred from homology"/>
<evidence type="ECO:0000256" key="1">
    <source>
        <dbReference type="ARBA" id="ARBA00005912"/>
    </source>
</evidence>
<dbReference type="Pfam" id="PF01765">
    <property type="entry name" value="RRF"/>
    <property type="match status" value="1"/>
</dbReference>
<dbReference type="InterPro" id="IPR023584">
    <property type="entry name" value="Ribosome_recyc_fac_dom"/>
</dbReference>
<organism evidence="6 7">
    <name type="scientific">Xylona heveae (strain CBS 132557 / TC161)</name>
    <dbReference type="NCBI Taxonomy" id="1328760"/>
    <lineage>
        <taxon>Eukaryota</taxon>
        <taxon>Fungi</taxon>
        <taxon>Dikarya</taxon>
        <taxon>Ascomycota</taxon>
        <taxon>Pezizomycotina</taxon>
        <taxon>Xylonomycetes</taxon>
        <taxon>Xylonales</taxon>
        <taxon>Xylonaceae</taxon>
        <taxon>Xylona</taxon>
    </lineage>
</organism>
<dbReference type="PANTHER" id="PTHR20982">
    <property type="entry name" value="RIBOSOME RECYCLING FACTOR"/>
    <property type="match status" value="1"/>
</dbReference>
<evidence type="ECO:0000313" key="6">
    <source>
        <dbReference type="EMBL" id="KZF26132.1"/>
    </source>
</evidence>
<evidence type="ECO:0000256" key="4">
    <source>
        <dbReference type="SAM" id="MobiDB-lite"/>
    </source>
</evidence>
<dbReference type="GO" id="GO:0005739">
    <property type="term" value="C:mitochondrion"/>
    <property type="evidence" value="ECO:0007669"/>
    <property type="project" value="TreeGrafter"/>
</dbReference>
<evidence type="ECO:0000259" key="5">
    <source>
        <dbReference type="Pfam" id="PF01765"/>
    </source>
</evidence>
<keyword evidence="2" id="KW-0648">Protein biosynthesis</keyword>
<dbReference type="GO" id="GO:0043023">
    <property type="term" value="F:ribosomal large subunit binding"/>
    <property type="evidence" value="ECO:0007669"/>
    <property type="project" value="TreeGrafter"/>
</dbReference>
<comment type="similarity">
    <text evidence="1">Belongs to the RRF family.</text>
</comment>
<dbReference type="PANTHER" id="PTHR20982:SF3">
    <property type="entry name" value="MITOCHONDRIAL RIBOSOME RECYCLING FACTOR PSEUDO 1"/>
    <property type="match status" value="1"/>
</dbReference>
<sequence length="288" mass="30802">MLATKTVQTGLRRGTSSKLAASLCSAPPRCPNAARPQCHISIRSRPGLQHQILSRPLSTTCPLYKKKDKAAASGKGGKSSKGGNDHGSEASADAGSGAAADPHDMSSLEEALGKALERLKSDLSKLRTGGRFDPAVIEALPVHVDKKSGETHRLGDLAQVVGRPRALGVQIWEKDHIKAVVSAIQSSKYSLNPVVDKDNSSKYTVPIPPLTKETRMEILKTAQAASEHTNTAVKNARQAQQKKLRALQKTARPDDLRKAGDKMEKVAANATAEVKKIFEAAKKVITEQ</sequence>
<dbReference type="EMBL" id="KV407454">
    <property type="protein sequence ID" value="KZF26132.1"/>
    <property type="molecule type" value="Genomic_DNA"/>
</dbReference>
<dbReference type="Gene3D" id="1.10.132.20">
    <property type="entry name" value="Ribosome-recycling factor"/>
    <property type="match status" value="1"/>
</dbReference>
<reference evidence="6 7" key="1">
    <citation type="journal article" date="2016" name="Fungal Biol.">
        <title>The genome of Xylona heveae provides a window into fungal endophytism.</title>
        <authorList>
            <person name="Gazis R."/>
            <person name="Kuo A."/>
            <person name="Riley R."/>
            <person name="LaButti K."/>
            <person name="Lipzen A."/>
            <person name="Lin J."/>
            <person name="Amirebrahimi M."/>
            <person name="Hesse C.N."/>
            <person name="Spatafora J.W."/>
            <person name="Henrissat B."/>
            <person name="Hainaut M."/>
            <person name="Grigoriev I.V."/>
            <person name="Hibbett D.S."/>
        </authorList>
    </citation>
    <scope>NUCLEOTIDE SEQUENCE [LARGE SCALE GENOMIC DNA]</scope>
    <source>
        <strain evidence="6 7">TC161</strain>
    </source>
</reference>
<evidence type="ECO:0000256" key="2">
    <source>
        <dbReference type="ARBA" id="ARBA00022917"/>
    </source>
</evidence>
<dbReference type="AlphaFoldDB" id="A0A165JEG1"/>
<dbReference type="RefSeq" id="XP_018191687.1">
    <property type="nucleotide sequence ID" value="XM_018334004.1"/>
</dbReference>